<protein>
    <submittedName>
        <fullName evidence="1">Uncharacterized protein</fullName>
    </submittedName>
</protein>
<proteinExistence type="predicted"/>
<accession>A0A6M6DZZ2</accession>
<gene>
    <name evidence="1" type="ORF">FDZ14_30665</name>
</gene>
<dbReference type="RefSeq" id="WP_171778444.1">
    <property type="nucleotide sequence ID" value="NZ_CP045273.1"/>
</dbReference>
<geneLocation type="plasmid" evidence="2">
    <name>pfdu301a</name>
</geneLocation>
<evidence type="ECO:0000313" key="1">
    <source>
        <dbReference type="EMBL" id="QJX80453.1"/>
    </source>
</evidence>
<organism evidence="1 2">
    <name type="scientific">Priestia megaterium</name>
    <name type="common">Bacillus megaterium</name>
    <dbReference type="NCBI Taxonomy" id="1404"/>
    <lineage>
        <taxon>Bacteria</taxon>
        <taxon>Bacillati</taxon>
        <taxon>Bacillota</taxon>
        <taxon>Bacilli</taxon>
        <taxon>Bacillales</taxon>
        <taxon>Bacillaceae</taxon>
        <taxon>Priestia</taxon>
    </lineage>
</organism>
<reference evidence="1 2" key="1">
    <citation type="submission" date="2019-10" db="EMBL/GenBank/DDBJ databases">
        <title>Complete genome sequences for adaption low water activity.</title>
        <authorList>
            <person name="Zhao L."/>
            <person name="Zhong J."/>
        </authorList>
    </citation>
    <scope>NUCLEOTIDE SEQUENCE [LARGE SCALE GENOMIC DNA]</scope>
    <source>
        <strain evidence="1 2">FDU301</strain>
        <plasmid evidence="2">pfdu301a</plasmid>
    </source>
</reference>
<name>A0A6M6DZZ2_PRIMG</name>
<dbReference type="Proteomes" id="UP000501076">
    <property type="component" value="Plasmid pFDU301A"/>
</dbReference>
<dbReference type="AlphaFoldDB" id="A0A6M6DZZ2"/>
<dbReference type="EMBL" id="CP045273">
    <property type="protein sequence ID" value="QJX80453.1"/>
    <property type="molecule type" value="Genomic_DNA"/>
</dbReference>
<keyword evidence="1" id="KW-0614">Plasmid</keyword>
<evidence type="ECO:0000313" key="2">
    <source>
        <dbReference type="Proteomes" id="UP000501076"/>
    </source>
</evidence>
<sequence length="151" mass="17507">MNLTVERKKSENKKFIKFNKAGYDDMTSLYLSAGLKEHIKSLGMEYIEIGFNLEHKLLAIKINSTKGFCVYNGSGKLKPAIASTTLFRYLMNLLPEMELCTPYQLVKVDEETLTMSISEDTKQKINPQKINLTWIEESKYKRKKRPIVKVY</sequence>